<accession>A0A8T0CPX8</accession>
<evidence type="ECO:0000256" key="2">
    <source>
        <dbReference type="ARBA" id="ARBA00023015"/>
    </source>
</evidence>
<dbReference type="PANTHER" id="PTHR31989">
    <property type="entry name" value="NAC DOMAIN-CONTAINING PROTEIN 82-RELATED"/>
    <property type="match status" value="1"/>
</dbReference>
<sequence>MAGSTEARQVGYGFKPTKEQLVGHFLKKKLKGEMEAKCPIAELYIYDWEPPDLFLLYDGFSTESSDGRECFFFCPRGSKRKTQLGYWKETGRKHAIRSWDTGKPMGTERILVYHEGRQPKGRRTDVAMHEYHLNSDVSDSEISDPVLNFSSFASPNSASLT</sequence>
<evidence type="ECO:0000313" key="7">
    <source>
        <dbReference type="EMBL" id="KAF7847925.1"/>
    </source>
</evidence>
<evidence type="ECO:0000256" key="1">
    <source>
        <dbReference type="ARBA" id="ARBA00004123"/>
    </source>
</evidence>
<dbReference type="EMBL" id="MU090412">
    <property type="protein sequence ID" value="KAF7847925.1"/>
    <property type="molecule type" value="Genomic_DNA"/>
</dbReference>
<dbReference type="PROSITE" id="PS51005">
    <property type="entry name" value="NAC"/>
    <property type="match status" value="1"/>
</dbReference>
<dbReference type="Gene3D" id="2.170.150.80">
    <property type="entry name" value="NAC domain"/>
    <property type="match status" value="1"/>
</dbReference>
<gene>
    <name evidence="7" type="ORF">BT93_L2445</name>
</gene>
<evidence type="ECO:0000256" key="4">
    <source>
        <dbReference type="ARBA" id="ARBA00023163"/>
    </source>
</evidence>
<evidence type="ECO:0000256" key="5">
    <source>
        <dbReference type="ARBA" id="ARBA00023242"/>
    </source>
</evidence>
<proteinExistence type="predicted"/>
<dbReference type="AlphaFoldDB" id="A0A8T0CPX8"/>
<dbReference type="InterPro" id="IPR036093">
    <property type="entry name" value="NAC_dom_sf"/>
</dbReference>
<dbReference type="Gramene" id="rna-gnl|WGS:JABURB|Cocit.L2445.1">
    <property type="protein sequence ID" value="cds-KAF7847925.1"/>
    <property type="gene ID" value="gene-BT93_L2445"/>
</dbReference>
<organism evidence="7 8">
    <name type="scientific">Corymbia citriodora subsp. variegata</name>
    <dbReference type="NCBI Taxonomy" id="360336"/>
    <lineage>
        <taxon>Eukaryota</taxon>
        <taxon>Viridiplantae</taxon>
        <taxon>Streptophyta</taxon>
        <taxon>Embryophyta</taxon>
        <taxon>Tracheophyta</taxon>
        <taxon>Spermatophyta</taxon>
        <taxon>Magnoliopsida</taxon>
        <taxon>eudicotyledons</taxon>
        <taxon>Gunneridae</taxon>
        <taxon>Pentapetalae</taxon>
        <taxon>rosids</taxon>
        <taxon>malvids</taxon>
        <taxon>Myrtales</taxon>
        <taxon>Myrtaceae</taxon>
        <taxon>Myrtoideae</taxon>
        <taxon>Eucalypteae</taxon>
        <taxon>Corymbia</taxon>
    </lineage>
</organism>
<reference evidence="7" key="1">
    <citation type="submission" date="2020-05" db="EMBL/GenBank/DDBJ databases">
        <title>WGS assembly of Corymbia citriodora subspecies variegata.</title>
        <authorList>
            <person name="Barry K."/>
            <person name="Hundley H."/>
            <person name="Shu S."/>
            <person name="Jenkins J."/>
            <person name="Grimwood J."/>
            <person name="Baten A."/>
        </authorList>
    </citation>
    <scope>NUCLEOTIDE SEQUENCE</scope>
    <source>
        <strain evidence="7">CV2-018</strain>
    </source>
</reference>
<keyword evidence="5" id="KW-0539">Nucleus</keyword>
<dbReference type="Pfam" id="PF02365">
    <property type="entry name" value="NAM"/>
    <property type="match status" value="1"/>
</dbReference>
<evidence type="ECO:0000256" key="3">
    <source>
        <dbReference type="ARBA" id="ARBA00023125"/>
    </source>
</evidence>
<comment type="subcellular location">
    <subcellularLocation>
        <location evidence="1">Nucleus</location>
    </subcellularLocation>
</comment>
<dbReference type="SUPFAM" id="SSF101941">
    <property type="entry name" value="NAC domain"/>
    <property type="match status" value="1"/>
</dbReference>
<comment type="caution">
    <text evidence="7">The sequence shown here is derived from an EMBL/GenBank/DDBJ whole genome shotgun (WGS) entry which is preliminary data.</text>
</comment>
<feature type="domain" description="NAC" evidence="6">
    <location>
        <begin position="8"/>
        <end position="153"/>
    </location>
</feature>
<name>A0A8T0CPX8_CORYI</name>
<dbReference type="GO" id="GO:0003677">
    <property type="term" value="F:DNA binding"/>
    <property type="evidence" value="ECO:0007669"/>
    <property type="project" value="UniProtKB-KW"/>
</dbReference>
<protein>
    <recommendedName>
        <fullName evidence="6">NAC domain-containing protein</fullName>
    </recommendedName>
</protein>
<evidence type="ECO:0000313" key="8">
    <source>
        <dbReference type="Proteomes" id="UP000806378"/>
    </source>
</evidence>
<keyword evidence="4" id="KW-0804">Transcription</keyword>
<keyword evidence="2" id="KW-0805">Transcription regulation</keyword>
<evidence type="ECO:0000259" key="6">
    <source>
        <dbReference type="PROSITE" id="PS51005"/>
    </source>
</evidence>
<dbReference type="OrthoDB" id="1701742at2759"/>
<keyword evidence="8" id="KW-1185">Reference proteome</keyword>
<dbReference type="Proteomes" id="UP000806378">
    <property type="component" value="Unassembled WGS sequence"/>
</dbReference>
<dbReference type="InterPro" id="IPR003441">
    <property type="entry name" value="NAC-dom"/>
</dbReference>
<dbReference type="GO" id="GO:0006355">
    <property type="term" value="P:regulation of DNA-templated transcription"/>
    <property type="evidence" value="ECO:0007669"/>
    <property type="project" value="InterPro"/>
</dbReference>
<keyword evidence="3" id="KW-0238">DNA-binding</keyword>
<dbReference type="GO" id="GO:0005634">
    <property type="term" value="C:nucleus"/>
    <property type="evidence" value="ECO:0007669"/>
    <property type="project" value="UniProtKB-SubCell"/>
</dbReference>